<dbReference type="OrthoDB" id="4062651at2759"/>
<dbReference type="CDD" id="cd00180">
    <property type="entry name" value="PKc"/>
    <property type="match status" value="1"/>
</dbReference>
<reference evidence="2" key="3">
    <citation type="submission" date="2011-03" db="EMBL/GenBank/DDBJ databases">
        <title>Annotation of Magnaporthe poae ATCC 64411.</title>
        <authorList>
            <person name="Ma L.-J."/>
            <person name="Dead R."/>
            <person name="Young S.K."/>
            <person name="Zeng Q."/>
            <person name="Gargeya S."/>
            <person name="Fitzgerald M."/>
            <person name="Haas B."/>
            <person name="Abouelleil A."/>
            <person name="Alvarado L."/>
            <person name="Arachchi H.M."/>
            <person name="Berlin A."/>
            <person name="Brown A."/>
            <person name="Chapman S.B."/>
            <person name="Chen Z."/>
            <person name="Dunbar C."/>
            <person name="Freedman E."/>
            <person name="Gearin G."/>
            <person name="Gellesch M."/>
            <person name="Goldberg J."/>
            <person name="Griggs A."/>
            <person name="Gujja S."/>
            <person name="Heiman D."/>
            <person name="Howarth C."/>
            <person name="Larson L."/>
            <person name="Lui A."/>
            <person name="MacDonald P.J.P."/>
            <person name="Mehta T."/>
            <person name="Montmayeur A."/>
            <person name="Murphy C."/>
            <person name="Neiman D."/>
            <person name="Pearson M."/>
            <person name="Priest M."/>
            <person name="Roberts A."/>
            <person name="Saif S."/>
            <person name="Shea T."/>
            <person name="Shenoy N."/>
            <person name="Sisk P."/>
            <person name="Stolte C."/>
            <person name="Sykes S."/>
            <person name="Yandava C."/>
            <person name="Wortman J."/>
            <person name="Nusbaum C."/>
            <person name="Birren B."/>
        </authorList>
    </citation>
    <scope>NUCLEOTIDE SEQUENCE</scope>
    <source>
        <strain evidence="2">ATCC 64411</strain>
    </source>
</reference>
<evidence type="ECO:0000313" key="2">
    <source>
        <dbReference type="EMBL" id="KLU93131.1"/>
    </source>
</evidence>
<dbReference type="EnsemblFungi" id="MAPG_12066T0">
    <property type="protein sequence ID" value="MAPG_12066T0"/>
    <property type="gene ID" value="MAPG_12066"/>
</dbReference>
<reference evidence="2" key="2">
    <citation type="submission" date="2010-05" db="EMBL/GenBank/DDBJ databases">
        <title>The Genome Sequence of Magnaporthe poae strain ATCC 64411.</title>
        <authorList>
            <consortium name="The Broad Institute Genome Sequencing Platform"/>
            <consortium name="Broad Institute Genome Sequencing Center for Infectious Disease"/>
            <person name="Ma L.-J."/>
            <person name="Dead R."/>
            <person name="Young S."/>
            <person name="Zeng Q."/>
            <person name="Koehrsen M."/>
            <person name="Alvarado L."/>
            <person name="Berlin A."/>
            <person name="Chapman S.B."/>
            <person name="Chen Z."/>
            <person name="Freedman E."/>
            <person name="Gellesch M."/>
            <person name="Goldberg J."/>
            <person name="Griggs A."/>
            <person name="Gujja S."/>
            <person name="Heilman E.R."/>
            <person name="Heiman D."/>
            <person name="Hepburn T."/>
            <person name="Howarth C."/>
            <person name="Jen D."/>
            <person name="Larson L."/>
            <person name="Mehta T."/>
            <person name="Neiman D."/>
            <person name="Pearson M."/>
            <person name="Roberts A."/>
            <person name="Saif S."/>
            <person name="Shea T."/>
            <person name="Shenoy N."/>
            <person name="Sisk P."/>
            <person name="Stolte C."/>
            <person name="Sykes S."/>
            <person name="Walk T."/>
            <person name="White J."/>
            <person name="Yandava C."/>
            <person name="Haas B."/>
            <person name="Nusbaum C."/>
            <person name="Birren B."/>
        </authorList>
    </citation>
    <scope>NUCLEOTIDE SEQUENCE</scope>
    <source>
        <strain evidence="2">ATCC 64411</strain>
    </source>
</reference>
<dbReference type="PROSITE" id="PS00108">
    <property type="entry name" value="PROTEIN_KINASE_ST"/>
    <property type="match status" value="1"/>
</dbReference>
<dbReference type="Proteomes" id="UP000011715">
    <property type="component" value="Unassembled WGS sequence"/>
</dbReference>
<dbReference type="InterPro" id="IPR000719">
    <property type="entry name" value="Prot_kinase_dom"/>
</dbReference>
<dbReference type="EMBL" id="ADBL01003047">
    <property type="status" value="NOT_ANNOTATED_CDS"/>
    <property type="molecule type" value="Genomic_DNA"/>
</dbReference>
<dbReference type="GO" id="GO:0005634">
    <property type="term" value="C:nucleus"/>
    <property type="evidence" value="ECO:0007669"/>
    <property type="project" value="TreeGrafter"/>
</dbReference>
<reference evidence="3" key="5">
    <citation type="submission" date="2015-06" db="UniProtKB">
        <authorList>
            <consortium name="EnsemblFungi"/>
        </authorList>
    </citation>
    <scope>IDENTIFICATION</scope>
    <source>
        <strain evidence="3">ATCC 64411</strain>
    </source>
</reference>
<organism evidence="3 4">
    <name type="scientific">Magnaporthiopsis poae (strain ATCC 64411 / 73-15)</name>
    <name type="common">Kentucky bluegrass fungus</name>
    <name type="synonym">Magnaporthe poae</name>
    <dbReference type="NCBI Taxonomy" id="644358"/>
    <lineage>
        <taxon>Eukaryota</taxon>
        <taxon>Fungi</taxon>
        <taxon>Dikarya</taxon>
        <taxon>Ascomycota</taxon>
        <taxon>Pezizomycotina</taxon>
        <taxon>Sordariomycetes</taxon>
        <taxon>Sordariomycetidae</taxon>
        <taxon>Magnaporthales</taxon>
        <taxon>Magnaporthaceae</taxon>
        <taxon>Magnaporthiopsis</taxon>
    </lineage>
</organism>
<proteinExistence type="predicted"/>
<dbReference type="InterPro" id="IPR008271">
    <property type="entry name" value="Ser/Thr_kinase_AS"/>
</dbReference>
<dbReference type="GO" id="GO:0005524">
    <property type="term" value="F:ATP binding"/>
    <property type="evidence" value="ECO:0007669"/>
    <property type="project" value="InterPro"/>
</dbReference>
<dbReference type="GO" id="GO:0051094">
    <property type="term" value="P:positive regulation of developmental process"/>
    <property type="evidence" value="ECO:0007669"/>
    <property type="project" value="UniProtKB-ARBA"/>
</dbReference>
<keyword evidence="2" id="KW-0418">Kinase</keyword>
<dbReference type="SUPFAM" id="SSF56112">
    <property type="entry name" value="Protein kinase-like (PK-like)"/>
    <property type="match status" value="1"/>
</dbReference>
<dbReference type="SMART" id="SM00220">
    <property type="entry name" value="S_TKc"/>
    <property type="match status" value="1"/>
</dbReference>
<name>A0A0C4EGS1_MAGP6</name>
<dbReference type="AlphaFoldDB" id="A0A0C4EGS1"/>
<gene>
    <name evidence="2" type="ORF">MAPG_12066</name>
</gene>
<dbReference type="InterPro" id="IPR011009">
    <property type="entry name" value="Kinase-like_dom_sf"/>
</dbReference>
<accession>A0A0C4EGS1</accession>
<dbReference type="Pfam" id="PF00069">
    <property type="entry name" value="Pkinase"/>
    <property type="match status" value="1"/>
</dbReference>
<dbReference type="STRING" id="644358.A0A0C4EGS1"/>
<evidence type="ECO:0000313" key="4">
    <source>
        <dbReference type="Proteomes" id="UP000011715"/>
    </source>
</evidence>
<dbReference type="Gene3D" id="1.10.510.10">
    <property type="entry name" value="Transferase(Phosphotransferase) domain 1"/>
    <property type="match status" value="1"/>
</dbReference>
<dbReference type="EMBL" id="GL877111">
    <property type="protein sequence ID" value="KLU93131.1"/>
    <property type="molecule type" value="Genomic_DNA"/>
</dbReference>
<keyword evidence="4" id="KW-1185">Reference proteome</keyword>
<reference evidence="3" key="4">
    <citation type="journal article" date="2015" name="G3 (Bethesda)">
        <title>Genome sequences of three phytopathogenic species of the Magnaporthaceae family of fungi.</title>
        <authorList>
            <person name="Okagaki L.H."/>
            <person name="Nunes C.C."/>
            <person name="Sailsbery J."/>
            <person name="Clay B."/>
            <person name="Brown D."/>
            <person name="John T."/>
            <person name="Oh Y."/>
            <person name="Young N."/>
            <person name="Fitzgerald M."/>
            <person name="Haas B.J."/>
            <person name="Zeng Q."/>
            <person name="Young S."/>
            <person name="Adiconis X."/>
            <person name="Fan L."/>
            <person name="Levin J.Z."/>
            <person name="Mitchell T.K."/>
            <person name="Okubara P.A."/>
            <person name="Farman M.L."/>
            <person name="Kohn L.M."/>
            <person name="Birren B."/>
            <person name="Ma L.-J."/>
            <person name="Dean R.A."/>
        </authorList>
    </citation>
    <scope>NUCLEOTIDE SEQUENCE</scope>
    <source>
        <strain evidence="3">ATCC 64411 / 73-15</strain>
    </source>
</reference>
<dbReference type="Gene3D" id="3.30.200.20">
    <property type="entry name" value="Phosphorylase Kinase, domain 1"/>
    <property type="match status" value="1"/>
</dbReference>
<protein>
    <submittedName>
        <fullName evidence="2">CAMK/RAD53 protein kinase</fullName>
    </submittedName>
</protein>
<dbReference type="GO" id="GO:0044773">
    <property type="term" value="P:mitotic DNA damage checkpoint signaling"/>
    <property type="evidence" value="ECO:0007669"/>
    <property type="project" value="TreeGrafter"/>
</dbReference>
<dbReference type="PROSITE" id="PS50011">
    <property type="entry name" value="PROTEIN_KINASE_DOM"/>
    <property type="match status" value="1"/>
</dbReference>
<dbReference type="PANTHER" id="PTHR44167">
    <property type="entry name" value="OVARIAN-SPECIFIC SERINE/THREONINE-PROTEIN KINASE LOK-RELATED"/>
    <property type="match status" value="1"/>
</dbReference>
<reference evidence="4" key="1">
    <citation type="submission" date="2010-05" db="EMBL/GenBank/DDBJ databases">
        <title>The genome sequence of Magnaporthe poae strain ATCC 64411.</title>
        <authorList>
            <person name="Ma L.-J."/>
            <person name="Dead R."/>
            <person name="Young S."/>
            <person name="Zeng Q."/>
            <person name="Koehrsen M."/>
            <person name="Alvarado L."/>
            <person name="Berlin A."/>
            <person name="Chapman S.B."/>
            <person name="Chen Z."/>
            <person name="Freedman E."/>
            <person name="Gellesch M."/>
            <person name="Goldberg J."/>
            <person name="Griggs A."/>
            <person name="Gujja S."/>
            <person name="Heilman E.R."/>
            <person name="Heiman D."/>
            <person name="Hepburn T."/>
            <person name="Howarth C."/>
            <person name="Jen D."/>
            <person name="Larson L."/>
            <person name="Mehta T."/>
            <person name="Neiman D."/>
            <person name="Pearson M."/>
            <person name="Roberts A."/>
            <person name="Saif S."/>
            <person name="Shea T."/>
            <person name="Shenoy N."/>
            <person name="Sisk P."/>
            <person name="Stolte C."/>
            <person name="Sykes S."/>
            <person name="Walk T."/>
            <person name="White J."/>
            <person name="Yandava C."/>
            <person name="Haas B."/>
            <person name="Nusbaum C."/>
            <person name="Birren B."/>
        </authorList>
    </citation>
    <scope>NUCLEOTIDE SEQUENCE [LARGE SCALE GENOMIC DNA]</scope>
    <source>
        <strain evidence="4">ATCC 64411 / 73-15</strain>
    </source>
</reference>
<feature type="domain" description="Protein kinase" evidence="1">
    <location>
        <begin position="4"/>
        <end position="265"/>
    </location>
</feature>
<evidence type="ECO:0000259" key="1">
    <source>
        <dbReference type="PROSITE" id="PS50011"/>
    </source>
</evidence>
<dbReference type="GO" id="GO:0004674">
    <property type="term" value="F:protein serine/threonine kinase activity"/>
    <property type="evidence" value="ECO:0007669"/>
    <property type="project" value="TreeGrafter"/>
</dbReference>
<sequence>MTLRTPLPGGRESTYGTIFMAFDSRTANTFVIKKIQLGGDEDEKGAHRALCHREVKLLGKLNHPNISECLGCNDFESDAPEILLPLREGTASSLAGELTDFASKDAVCTAMAGQMLAALDYLNSEKVVHRDIKPDNILYMRLPGDHQYQFQLADFGLSHHQSLAKTLETGTLAYIAPELMPHRSRVQASQSSKSGTWSLGAAILAFFGVYPPKANVPRNIAAKLPFLQQLVVDQARPYELLVAMTQMRPERRASAAQLLPLIPEVEPVAQPNATAMPALQQPQTSAGDARSRDAVDPLAERGPFGLLRSRLRRPALQPSRHLVQLGITRPGAVIGALHNEAVQQAVPHQQAVLRQHAVPTQQAVPPPDVGTAAASLSISDTLNTLDNQKKRMWGVLRAFPES</sequence>
<keyword evidence="2" id="KW-0808">Transferase</keyword>
<evidence type="ECO:0000313" key="3">
    <source>
        <dbReference type="EnsemblFungi" id="MAPG_12066T0"/>
    </source>
</evidence>
<dbReference type="PANTHER" id="PTHR44167:SF24">
    <property type="entry name" value="SERINE_THREONINE-PROTEIN KINASE CHK2"/>
    <property type="match status" value="1"/>
</dbReference>
<dbReference type="VEuPathDB" id="FungiDB:MAPG_12066"/>
<dbReference type="eggNOG" id="KOG0198">
    <property type="taxonomic scope" value="Eukaryota"/>
</dbReference>